<keyword evidence="2" id="KW-1185">Reference proteome</keyword>
<protein>
    <submittedName>
        <fullName evidence="1">Uncharacterized protein</fullName>
    </submittedName>
</protein>
<sequence>MTLQGPRCSIGCTGPAAPLGGCTPGSTTGWLIADAGGQAHGITACEKTSTALRQANPARFID</sequence>
<comment type="caution">
    <text evidence="1">The sequence shown here is derived from an EMBL/GenBank/DDBJ whole genome shotgun (WGS) entry which is preliminary data.</text>
</comment>
<organism evidence="1 2">
    <name type="scientific">Mycobacterium montefiorense</name>
    <dbReference type="NCBI Taxonomy" id="154654"/>
    <lineage>
        <taxon>Bacteria</taxon>
        <taxon>Bacillati</taxon>
        <taxon>Actinomycetota</taxon>
        <taxon>Actinomycetes</taxon>
        <taxon>Mycobacteriales</taxon>
        <taxon>Mycobacteriaceae</taxon>
        <taxon>Mycobacterium</taxon>
        <taxon>Mycobacterium simiae complex</taxon>
    </lineage>
</organism>
<dbReference type="Proteomes" id="UP000245060">
    <property type="component" value="Unassembled WGS sequence"/>
</dbReference>
<gene>
    <name evidence="1" type="ORF">MmonteBS_24910</name>
</gene>
<evidence type="ECO:0000313" key="2">
    <source>
        <dbReference type="Proteomes" id="UP000245060"/>
    </source>
</evidence>
<proteinExistence type="predicted"/>
<reference evidence="2" key="1">
    <citation type="submission" date="2018-04" db="EMBL/GenBank/DDBJ databases">
        <title>Draft genome sequence of Mycobacterium montefiorense isolated from Japanese black salamander.</title>
        <authorList>
            <person name="Fukano H."/>
            <person name="Yoshida M."/>
            <person name="Shimizu A."/>
            <person name="Iwao H."/>
            <person name="Kurata O."/>
            <person name="Katayama Y."/>
            <person name="Omatsu T."/>
            <person name="Mizutani T."/>
            <person name="Wada S."/>
            <person name="Hoshino Y."/>
        </authorList>
    </citation>
    <scope>NUCLEOTIDE SEQUENCE [LARGE SCALE GENOMIC DNA]</scope>
    <source>
        <strain evidence="2">BS</strain>
    </source>
</reference>
<accession>A0ABQ0NMQ2</accession>
<evidence type="ECO:0000313" key="1">
    <source>
        <dbReference type="EMBL" id="GBG38119.1"/>
    </source>
</evidence>
<name>A0ABQ0NMQ2_9MYCO</name>
<dbReference type="EMBL" id="BFCH01000017">
    <property type="protein sequence ID" value="GBG38119.1"/>
    <property type="molecule type" value="Genomic_DNA"/>
</dbReference>